<organism evidence="11">
    <name type="scientific">Ceratitis capitata</name>
    <name type="common">Mediterranean fruit fly</name>
    <name type="synonym">Tephritis capitata</name>
    <dbReference type="NCBI Taxonomy" id="7213"/>
    <lineage>
        <taxon>Eukaryota</taxon>
        <taxon>Metazoa</taxon>
        <taxon>Ecdysozoa</taxon>
        <taxon>Arthropoda</taxon>
        <taxon>Hexapoda</taxon>
        <taxon>Insecta</taxon>
        <taxon>Pterygota</taxon>
        <taxon>Neoptera</taxon>
        <taxon>Endopterygota</taxon>
        <taxon>Diptera</taxon>
        <taxon>Brachycera</taxon>
        <taxon>Muscomorpha</taxon>
        <taxon>Tephritoidea</taxon>
        <taxon>Tephritidae</taxon>
        <taxon>Ceratitis</taxon>
        <taxon>Ceratitis</taxon>
    </lineage>
</organism>
<evidence type="ECO:0000256" key="3">
    <source>
        <dbReference type="ARBA" id="ARBA00007204"/>
    </source>
</evidence>
<dbReference type="SUPFAM" id="SSF81415">
    <property type="entry name" value="Mitochondrial cytochrome c oxidase subunit VIc"/>
    <property type="match status" value="1"/>
</dbReference>
<evidence type="ECO:0000256" key="6">
    <source>
        <dbReference type="ARBA" id="ARBA00022989"/>
    </source>
</evidence>
<dbReference type="OrthoDB" id="10051322at2759"/>
<dbReference type="PANTHER" id="PTHR48416:SF1">
    <property type="entry name" value="CYTOCHROME C OXIDASE SUBUNIT 6C"/>
    <property type="match status" value="1"/>
</dbReference>
<evidence type="ECO:0000256" key="1">
    <source>
        <dbReference type="ARBA" id="ARBA00004434"/>
    </source>
</evidence>
<keyword evidence="6 10" id="KW-1133">Transmembrane helix</keyword>
<dbReference type="Gene3D" id="4.10.93.10">
    <property type="entry name" value="Mitochondrial cytochrome c oxidase subunit VIc/VIIs"/>
    <property type="match status" value="1"/>
</dbReference>
<feature type="region of interest" description="Disordered" evidence="9">
    <location>
        <begin position="102"/>
        <end position="122"/>
    </location>
</feature>
<comment type="similarity">
    <text evidence="3">Belongs to the cytochrome c oxidase subunit 6c family.</text>
</comment>
<dbReference type="InterPro" id="IPR051389">
    <property type="entry name" value="Cytochrome_c_oxidase_VIc"/>
</dbReference>
<dbReference type="InterPro" id="IPR034884">
    <property type="entry name" value="Cytochrome_c_oxidase_VIc/VIIs"/>
</dbReference>
<dbReference type="EMBL" id="GAMC01002041">
    <property type="protein sequence ID" value="JAC04515.1"/>
    <property type="molecule type" value="mRNA"/>
</dbReference>
<dbReference type="InterPro" id="IPR037169">
    <property type="entry name" value="Cytochrome_c_oxidase_VIc_sf"/>
</dbReference>
<dbReference type="Pfam" id="PF02937">
    <property type="entry name" value="COX6C"/>
    <property type="match status" value="1"/>
</dbReference>
<feature type="region of interest" description="Disordered" evidence="9">
    <location>
        <begin position="18"/>
        <end position="40"/>
    </location>
</feature>
<keyword evidence="7" id="KW-0496">Mitochondrion</keyword>
<evidence type="ECO:0000256" key="4">
    <source>
        <dbReference type="ARBA" id="ARBA00022692"/>
    </source>
</evidence>
<accession>W8CDF4</accession>
<evidence type="ECO:0000313" key="11">
    <source>
        <dbReference type="EMBL" id="JAC04515.1"/>
    </source>
</evidence>
<evidence type="ECO:0000256" key="9">
    <source>
        <dbReference type="SAM" id="MobiDB-lite"/>
    </source>
</evidence>
<reference evidence="11" key="1">
    <citation type="submission" date="2013-07" db="EMBL/GenBank/DDBJ databases">
        <authorList>
            <person name="Geib S."/>
        </authorList>
    </citation>
    <scope>NUCLEOTIDE SEQUENCE</scope>
</reference>
<evidence type="ECO:0000256" key="5">
    <source>
        <dbReference type="ARBA" id="ARBA00022792"/>
    </source>
</evidence>
<keyword evidence="8 10" id="KW-0472">Membrane</keyword>
<name>W8CDF4_CERCA</name>
<dbReference type="GO" id="GO:0005743">
    <property type="term" value="C:mitochondrial inner membrane"/>
    <property type="evidence" value="ECO:0007669"/>
    <property type="project" value="UniProtKB-SubCell"/>
</dbReference>
<dbReference type="PANTHER" id="PTHR48416">
    <property type="entry name" value="CYTOCHROME C OXIDASE SUBUNIT 6C"/>
    <property type="match status" value="1"/>
</dbReference>
<keyword evidence="4 10" id="KW-0812">Transmembrane</keyword>
<evidence type="ECO:0000256" key="7">
    <source>
        <dbReference type="ARBA" id="ARBA00023128"/>
    </source>
</evidence>
<dbReference type="AlphaFoldDB" id="W8CDF4"/>
<sequence length="122" mass="14014">MINLRRNWFTFILPKARKQGKMSTASKPKGQPPPKLPPQLMHNHRQMALRNVAVAVGSALFAAMAFHLLHNKPKKKKYRDFYSNYDPEKSFMRMAEGGYLHSCPPCSLKDDEEGEGDKKKKK</sequence>
<comment type="pathway">
    <text evidence="2">Energy metabolism; oxidative phosphorylation.</text>
</comment>
<evidence type="ECO:0000256" key="8">
    <source>
        <dbReference type="ARBA" id="ARBA00023136"/>
    </source>
</evidence>
<comment type="subcellular location">
    <subcellularLocation>
        <location evidence="1">Mitochondrion inner membrane</location>
        <topology evidence="1">Single-pass membrane protein</topology>
    </subcellularLocation>
</comment>
<feature type="transmembrane region" description="Helical" evidence="10">
    <location>
        <begin position="48"/>
        <end position="69"/>
    </location>
</feature>
<evidence type="ECO:0000256" key="2">
    <source>
        <dbReference type="ARBA" id="ARBA00004673"/>
    </source>
</evidence>
<proteinExistence type="evidence at transcript level"/>
<protein>
    <submittedName>
        <fullName evidence="11">Uncharacterized protein</fullName>
    </submittedName>
</protein>
<reference evidence="11" key="2">
    <citation type="journal article" date="2014" name="BMC Genomics">
        <title>A genomic perspective to assessing quality of mass-reared SIT flies used in Mediterranean fruit fly (Ceratitis capitata) eradication in California.</title>
        <authorList>
            <person name="Calla B."/>
            <person name="Hall B."/>
            <person name="Hou S."/>
            <person name="Geib S.M."/>
        </authorList>
    </citation>
    <scope>NUCLEOTIDE SEQUENCE</scope>
</reference>
<keyword evidence="5" id="KW-0999">Mitochondrion inner membrane</keyword>
<evidence type="ECO:0000256" key="10">
    <source>
        <dbReference type="SAM" id="Phobius"/>
    </source>
</evidence>